<keyword evidence="3" id="KW-0560">Oxidoreductase</keyword>
<keyword evidence="9" id="KW-1185">Reference proteome</keyword>
<dbReference type="PROSITE" id="PS51471">
    <property type="entry name" value="FE2OG_OXY"/>
    <property type="match status" value="1"/>
</dbReference>
<dbReference type="PANTHER" id="PTHR16557:SF2">
    <property type="entry name" value="NUCLEIC ACID DIOXYGENASE ALKBH1"/>
    <property type="match status" value="1"/>
</dbReference>
<evidence type="ECO:0000256" key="5">
    <source>
        <dbReference type="PIRSR" id="PIRSR604574-1"/>
    </source>
</evidence>
<dbReference type="Gene3D" id="2.60.120.590">
    <property type="entry name" value="Alpha-ketoglutarate-dependent dioxygenase AlkB-like"/>
    <property type="match status" value="1"/>
</dbReference>
<evidence type="ECO:0000256" key="4">
    <source>
        <dbReference type="ARBA" id="ARBA00023004"/>
    </source>
</evidence>
<evidence type="ECO:0000256" key="2">
    <source>
        <dbReference type="ARBA" id="ARBA00022964"/>
    </source>
</evidence>
<dbReference type="GO" id="GO:0035516">
    <property type="term" value="F:broad specificity oxidative DNA demethylase activity"/>
    <property type="evidence" value="ECO:0007669"/>
    <property type="project" value="TreeGrafter"/>
</dbReference>
<keyword evidence="4 6" id="KW-0408">Iron</keyword>
<dbReference type="InterPro" id="IPR004574">
    <property type="entry name" value="Alkb"/>
</dbReference>
<keyword evidence="2 8" id="KW-0223">Dioxygenase</keyword>
<accession>A0A5D4GUQ9</accession>
<dbReference type="GO" id="GO:0005737">
    <property type="term" value="C:cytoplasm"/>
    <property type="evidence" value="ECO:0007669"/>
    <property type="project" value="TreeGrafter"/>
</dbReference>
<dbReference type="EMBL" id="VSZS01000064">
    <property type="protein sequence ID" value="TYR31643.1"/>
    <property type="molecule type" value="Genomic_DNA"/>
</dbReference>
<evidence type="ECO:0000256" key="1">
    <source>
        <dbReference type="ARBA" id="ARBA00022723"/>
    </source>
</evidence>
<dbReference type="GO" id="GO:0008198">
    <property type="term" value="F:ferrous iron binding"/>
    <property type="evidence" value="ECO:0007669"/>
    <property type="project" value="TreeGrafter"/>
</dbReference>
<dbReference type="Pfam" id="PF13532">
    <property type="entry name" value="2OG-FeII_Oxy_2"/>
    <property type="match status" value="1"/>
</dbReference>
<dbReference type="GO" id="GO:0035513">
    <property type="term" value="P:oxidative RNA demethylation"/>
    <property type="evidence" value="ECO:0007669"/>
    <property type="project" value="TreeGrafter"/>
</dbReference>
<feature type="binding site" evidence="5">
    <location>
        <position position="150"/>
    </location>
    <ligand>
        <name>substrate</name>
    </ligand>
</feature>
<feature type="domain" description="Fe2OG dioxygenase" evidence="7">
    <location>
        <begin position="102"/>
        <end position="203"/>
    </location>
</feature>
<feature type="binding site" evidence="6">
    <location>
        <position position="122"/>
    </location>
    <ligand>
        <name>Fe cation</name>
        <dbReference type="ChEBI" id="CHEBI:24875"/>
        <note>catalytic</note>
    </ligand>
</feature>
<feature type="binding site" evidence="5">
    <location>
        <position position="61"/>
    </location>
    <ligand>
        <name>substrate</name>
    </ligand>
</feature>
<reference evidence="8 9" key="1">
    <citation type="submission" date="2019-08" db="EMBL/GenBank/DDBJ databases">
        <authorList>
            <person name="Seo Y.L."/>
        </authorList>
    </citation>
    <scope>NUCLEOTIDE SEQUENCE [LARGE SCALE GENOMIC DNA]</scope>
    <source>
        <strain evidence="8 9">MaA-C15</strain>
    </source>
</reference>
<evidence type="ECO:0000313" key="9">
    <source>
        <dbReference type="Proteomes" id="UP000323258"/>
    </source>
</evidence>
<feature type="binding site" evidence="5">
    <location>
        <begin position="109"/>
        <end position="111"/>
    </location>
    <ligand>
        <name>2-oxoglutarate</name>
        <dbReference type="ChEBI" id="CHEBI:16810"/>
    </ligand>
</feature>
<dbReference type="InterPro" id="IPR037151">
    <property type="entry name" value="AlkB-like_sf"/>
</dbReference>
<feature type="binding site" evidence="5">
    <location>
        <begin position="69"/>
        <end position="71"/>
    </location>
    <ligand>
        <name>substrate</name>
    </ligand>
</feature>
<name>A0A5D4GUQ9_9HYPH</name>
<dbReference type="InterPro" id="IPR027450">
    <property type="entry name" value="AlkB-like"/>
</dbReference>
<feature type="binding site" evidence="5">
    <location>
        <position position="124"/>
    </location>
    <ligand>
        <name>substrate</name>
    </ligand>
</feature>
<organism evidence="8 9">
    <name type="scientific">Neoaquamicrobium microcysteis</name>
    <dbReference type="NCBI Taxonomy" id="2682781"/>
    <lineage>
        <taxon>Bacteria</taxon>
        <taxon>Pseudomonadati</taxon>
        <taxon>Pseudomonadota</taxon>
        <taxon>Alphaproteobacteria</taxon>
        <taxon>Hyphomicrobiales</taxon>
        <taxon>Phyllobacteriaceae</taxon>
        <taxon>Neoaquamicrobium</taxon>
    </lineage>
</organism>
<sequence length="206" mass="22674">MAHDLPHGVRHIPDHLDRAAQEALVEDIRAVVQAAPLFVPAMPRTGKPMSVRMTNCGELGWVTDKDRGYRYQPEHPVTGESWPPIPARLLELWDEVARYPAPPQACLVNFYDSTAKMGLHQDRDEQDFDAPVLSVSLGDSCRFRVGGTTRQGPTASFKLASGDLVVLGGEGRLAFHGVDRIYPGTSTLLKNGGRINLTLRRVTAPR</sequence>
<dbReference type="PANTHER" id="PTHR16557">
    <property type="entry name" value="ALKYLATED DNA REPAIR PROTEIN ALKB-RELATED"/>
    <property type="match status" value="1"/>
</dbReference>
<keyword evidence="1 6" id="KW-0479">Metal-binding</keyword>
<dbReference type="InterPro" id="IPR005123">
    <property type="entry name" value="Oxoglu/Fe-dep_dioxygenase_dom"/>
</dbReference>
<proteinExistence type="predicted"/>
<evidence type="ECO:0000256" key="6">
    <source>
        <dbReference type="PIRSR" id="PIRSR604574-2"/>
    </source>
</evidence>
<dbReference type="GO" id="GO:0035515">
    <property type="term" value="F:oxidative RNA demethylase activity"/>
    <property type="evidence" value="ECO:0007669"/>
    <property type="project" value="TreeGrafter"/>
</dbReference>
<reference evidence="8 9" key="2">
    <citation type="submission" date="2019-09" db="EMBL/GenBank/DDBJ databases">
        <title>Mesorhizobium sp. MaA-C15 isolated from Microcystis aeruginosa.</title>
        <authorList>
            <person name="Jeong S.E."/>
            <person name="Jin H.M."/>
            <person name="Jeon C.O."/>
        </authorList>
    </citation>
    <scope>NUCLEOTIDE SEQUENCE [LARGE SCALE GENOMIC DNA]</scope>
    <source>
        <strain evidence="8 9">MaA-C15</strain>
    </source>
</reference>
<dbReference type="SUPFAM" id="SSF51197">
    <property type="entry name" value="Clavaminate synthase-like"/>
    <property type="match status" value="1"/>
</dbReference>
<protein>
    <submittedName>
        <fullName evidence="8">Alpha-ketoglutarate-dependent dioxygenase AlkB</fullName>
    </submittedName>
</protein>
<comment type="cofactor">
    <cofactor evidence="6">
        <name>Fe(2+)</name>
        <dbReference type="ChEBI" id="CHEBI:29033"/>
    </cofactor>
    <text evidence="6">Binds 1 Fe(2+) ion per subunit.</text>
</comment>
<dbReference type="AlphaFoldDB" id="A0A5D4GUQ9"/>
<feature type="binding site" evidence="5">
    <location>
        <begin position="194"/>
        <end position="200"/>
    </location>
    <ligand>
        <name>2-oxoglutarate</name>
        <dbReference type="ChEBI" id="CHEBI:16810"/>
    </ligand>
</feature>
<feature type="binding site" evidence="6">
    <location>
        <position position="120"/>
    </location>
    <ligand>
        <name>Fe cation</name>
        <dbReference type="ChEBI" id="CHEBI:24875"/>
        <note>catalytic</note>
    </ligand>
</feature>
<feature type="binding site" evidence="6">
    <location>
        <position position="176"/>
    </location>
    <ligand>
        <name>Fe cation</name>
        <dbReference type="ChEBI" id="CHEBI:24875"/>
        <note>catalytic</note>
    </ligand>
</feature>
<dbReference type="OrthoDB" id="9796932at2"/>
<comment type="caution">
    <text evidence="8">The sequence shown here is derived from an EMBL/GenBank/DDBJ whole genome shotgun (WGS) entry which is preliminary data.</text>
</comment>
<evidence type="ECO:0000256" key="3">
    <source>
        <dbReference type="ARBA" id="ARBA00023002"/>
    </source>
</evidence>
<evidence type="ECO:0000313" key="8">
    <source>
        <dbReference type="EMBL" id="TYR31643.1"/>
    </source>
</evidence>
<evidence type="ECO:0000259" key="7">
    <source>
        <dbReference type="PROSITE" id="PS51471"/>
    </source>
</evidence>
<gene>
    <name evidence="8" type="ORF">FY036_14400</name>
</gene>
<dbReference type="Proteomes" id="UP000323258">
    <property type="component" value="Unassembled WGS sequence"/>
</dbReference>